<organism evidence="8 9">
    <name type="scientific">Rhypophila decipiens</name>
    <dbReference type="NCBI Taxonomy" id="261697"/>
    <lineage>
        <taxon>Eukaryota</taxon>
        <taxon>Fungi</taxon>
        <taxon>Dikarya</taxon>
        <taxon>Ascomycota</taxon>
        <taxon>Pezizomycotina</taxon>
        <taxon>Sordariomycetes</taxon>
        <taxon>Sordariomycetidae</taxon>
        <taxon>Sordariales</taxon>
        <taxon>Naviculisporaceae</taxon>
        <taxon>Rhypophila</taxon>
    </lineage>
</organism>
<sequence>MFTKSIIDIVAAALAFSSVAVAAPASVPQLSTSAQLQLADTATDRYSILTKDKDFVYDFTDAPFPLANRKFFPALTGTGLAIAPAVFPACSIASLHIHPRSSEIFYVVSGSVVTRMIPETGARVVKNTLTANQTTIFPQGSLHMQMNTECEPAVIVAAFSSDDPGATLVIPAVFSLDDELVLDSFAGSLSKEDLDKIRTVIPRGPLFEVEECKKKCNV</sequence>
<dbReference type="InterPro" id="IPR014710">
    <property type="entry name" value="RmlC-like_jellyroll"/>
</dbReference>
<dbReference type="InterPro" id="IPR011051">
    <property type="entry name" value="RmlC_Cupin_sf"/>
</dbReference>
<comment type="caution">
    <text evidence="8">The sequence shown here is derived from an EMBL/GenBank/DDBJ whole genome shotgun (WGS) entry which is preliminary data.</text>
</comment>
<dbReference type="Gene3D" id="2.60.120.10">
    <property type="entry name" value="Jelly Rolls"/>
    <property type="match status" value="1"/>
</dbReference>
<dbReference type="AlphaFoldDB" id="A0AAN6XZK4"/>
<evidence type="ECO:0000313" key="8">
    <source>
        <dbReference type="EMBL" id="KAK4209516.1"/>
    </source>
</evidence>
<dbReference type="Pfam" id="PF00190">
    <property type="entry name" value="Cupin_1"/>
    <property type="match status" value="1"/>
</dbReference>
<dbReference type="PRINTS" id="PR00325">
    <property type="entry name" value="GERMIN"/>
</dbReference>
<dbReference type="InterPro" id="IPR001929">
    <property type="entry name" value="Germin"/>
</dbReference>
<dbReference type="EMBL" id="MU858203">
    <property type="protein sequence ID" value="KAK4209516.1"/>
    <property type="molecule type" value="Genomic_DNA"/>
</dbReference>
<protein>
    <submittedName>
        <fullName evidence="8">RmlC-like cupin domain-containing protein</fullName>
    </submittedName>
</protein>
<dbReference type="CDD" id="cd02241">
    <property type="entry name" value="cupin_OxOx"/>
    <property type="match status" value="1"/>
</dbReference>
<accession>A0AAN6XZK4</accession>
<dbReference type="SUPFAM" id="SSF51182">
    <property type="entry name" value="RmlC-like cupins"/>
    <property type="match status" value="1"/>
</dbReference>
<comment type="similarity">
    <text evidence="2">Belongs to the germin family.</text>
</comment>
<evidence type="ECO:0000256" key="1">
    <source>
        <dbReference type="ARBA" id="ARBA00004613"/>
    </source>
</evidence>
<feature type="signal peptide" evidence="6">
    <location>
        <begin position="1"/>
        <end position="22"/>
    </location>
</feature>
<dbReference type="PANTHER" id="PTHR31238">
    <property type="entry name" value="GERMIN-LIKE PROTEIN SUBFAMILY 3 MEMBER 3"/>
    <property type="match status" value="1"/>
</dbReference>
<evidence type="ECO:0000256" key="2">
    <source>
        <dbReference type="ARBA" id="ARBA00007456"/>
    </source>
</evidence>
<evidence type="ECO:0000256" key="4">
    <source>
        <dbReference type="ARBA" id="ARBA00022723"/>
    </source>
</evidence>
<keyword evidence="9" id="KW-1185">Reference proteome</keyword>
<proteinExistence type="inferred from homology"/>
<gene>
    <name evidence="8" type="ORF">QBC37DRAFT_450213</name>
</gene>
<dbReference type="Proteomes" id="UP001301769">
    <property type="component" value="Unassembled WGS sequence"/>
</dbReference>
<keyword evidence="3" id="KW-0964">Secreted</keyword>
<dbReference type="SMART" id="SM00835">
    <property type="entry name" value="Cupin_1"/>
    <property type="match status" value="1"/>
</dbReference>
<name>A0AAN6XZK4_9PEZI</name>
<evidence type="ECO:0000256" key="6">
    <source>
        <dbReference type="SAM" id="SignalP"/>
    </source>
</evidence>
<evidence type="ECO:0000256" key="5">
    <source>
        <dbReference type="ARBA" id="ARBA00023211"/>
    </source>
</evidence>
<keyword evidence="4" id="KW-0479">Metal-binding</keyword>
<evidence type="ECO:0000256" key="3">
    <source>
        <dbReference type="ARBA" id="ARBA00022525"/>
    </source>
</evidence>
<reference evidence="8" key="2">
    <citation type="submission" date="2023-05" db="EMBL/GenBank/DDBJ databases">
        <authorList>
            <consortium name="Lawrence Berkeley National Laboratory"/>
            <person name="Steindorff A."/>
            <person name="Hensen N."/>
            <person name="Bonometti L."/>
            <person name="Westerberg I."/>
            <person name="Brannstrom I.O."/>
            <person name="Guillou S."/>
            <person name="Cros-Aarteil S."/>
            <person name="Calhoun S."/>
            <person name="Haridas S."/>
            <person name="Kuo A."/>
            <person name="Mondo S."/>
            <person name="Pangilinan J."/>
            <person name="Riley R."/>
            <person name="Labutti K."/>
            <person name="Andreopoulos B."/>
            <person name="Lipzen A."/>
            <person name="Chen C."/>
            <person name="Yanf M."/>
            <person name="Daum C."/>
            <person name="Ng V."/>
            <person name="Clum A."/>
            <person name="Ohm R."/>
            <person name="Martin F."/>
            <person name="Silar P."/>
            <person name="Natvig D."/>
            <person name="Lalanne C."/>
            <person name="Gautier V."/>
            <person name="Ament-Velasquez S.L."/>
            <person name="Kruys A."/>
            <person name="Hutchinson M.I."/>
            <person name="Powell A.J."/>
            <person name="Barry K."/>
            <person name="Miller A.N."/>
            <person name="Grigoriev I.V."/>
            <person name="Debuchy R."/>
            <person name="Gladieux P."/>
            <person name="Thoren M.H."/>
            <person name="Johannesson H."/>
        </authorList>
    </citation>
    <scope>NUCLEOTIDE SEQUENCE</scope>
    <source>
        <strain evidence="8">PSN293</strain>
    </source>
</reference>
<feature type="domain" description="Cupin type-1" evidence="7">
    <location>
        <begin position="46"/>
        <end position="195"/>
    </location>
</feature>
<dbReference type="GO" id="GO:0005576">
    <property type="term" value="C:extracellular region"/>
    <property type="evidence" value="ECO:0007669"/>
    <property type="project" value="UniProtKB-SubCell"/>
</dbReference>
<evidence type="ECO:0000259" key="7">
    <source>
        <dbReference type="SMART" id="SM00835"/>
    </source>
</evidence>
<dbReference type="InterPro" id="IPR006045">
    <property type="entry name" value="Cupin_1"/>
</dbReference>
<keyword evidence="6" id="KW-0732">Signal</keyword>
<keyword evidence="5" id="KW-0464">Manganese</keyword>
<dbReference type="GO" id="GO:0030145">
    <property type="term" value="F:manganese ion binding"/>
    <property type="evidence" value="ECO:0007669"/>
    <property type="project" value="InterPro"/>
</dbReference>
<feature type="chain" id="PRO_5042908606" evidence="6">
    <location>
        <begin position="23"/>
        <end position="218"/>
    </location>
</feature>
<evidence type="ECO:0000313" key="9">
    <source>
        <dbReference type="Proteomes" id="UP001301769"/>
    </source>
</evidence>
<comment type="subcellular location">
    <subcellularLocation>
        <location evidence="1">Secreted</location>
    </subcellularLocation>
</comment>
<reference evidence="8" key="1">
    <citation type="journal article" date="2023" name="Mol. Phylogenet. Evol.">
        <title>Genome-scale phylogeny and comparative genomics of the fungal order Sordariales.</title>
        <authorList>
            <person name="Hensen N."/>
            <person name="Bonometti L."/>
            <person name="Westerberg I."/>
            <person name="Brannstrom I.O."/>
            <person name="Guillou S."/>
            <person name="Cros-Aarteil S."/>
            <person name="Calhoun S."/>
            <person name="Haridas S."/>
            <person name="Kuo A."/>
            <person name="Mondo S."/>
            <person name="Pangilinan J."/>
            <person name="Riley R."/>
            <person name="LaButti K."/>
            <person name="Andreopoulos B."/>
            <person name="Lipzen A."/>
            <person name="Chen C."/>
            <person name="Yan M."/>
            <person name="Daum C."/>
            <person name="Ng V."/>
            <person name="Clum A."/>
            <person name="Steindorff A."/>
            <person name="Ohm R.A."/>
            <person name="Martin F."/>
            <person name="Silar P."/>
            <person name="Natvig D.O."/>
            <person name="Lalanne C."/>
            <person name="Gautier V."/>
            <person name="Ament-Velasquez S.L."/>
            <person name="Kruys A."/>
            <person name="Hutchinson M.I."/>
            <person name="Powell A.J."/>
            <person name="Barry K."/>
            <person name="Miller A.N."/>
            <person name="Grigoriev I.V."/>
            <person name="Debuchy R."/>
            <person name="Gladieux P."/>
            <person name="Hiltunen Thoren M."/>
            <person name="Johannesson H."/>
        </authorList>
    </citation>
    <scope>NUCLEOTIDE SEQUENCE</scope>
    <source>
        <strain evidence="8">PSN293</strain>
    </source>
</reference>